<reference evidence="2 3" key="1">
    <citation type="journal article" date="2004" name="Science">
        <title>The genome of the diatom Thalassiosira pseudonana: ecology, evolution, and metabolism.</title>
        <authorList>
            <person name="Armbrust E.V."/>
            <person name="Berges J.A."/>
            <person name="Bowler C."/>
            <person name="Green B.R."/>
            <person name="Martinez D."/>
            <person name="Putnam N.H."/>
            <person name="Zhou S."/>
            <person name="Allen A.E."/>
            <person name="Apt K.E."/>
            <person name="Bechner M."/>
            <person name="Brzezinski M.A."/>
            <person name="Chaal B.K."/>
            <person name="Chiovitti A."/>
            <person name="Davis A.K."/>
            <person name="Demarest M.S."/>
            <person name="Detter J.C."/>
            <person name="Glavina T."/>
            <person name="Goodstein D."/>
            <person name="Hadi M.Z."/>
            <person name="Hellsten U."/>
            <person name="Hildebrand M."/>
            <person name="Jenkins B.D."/>
            <person name="Jurka J."/>
            <person name="Kapitonov V.V."/>
            <person name="Kroger N."/>
            <person name="Lau W.W."/>
            <person name="Lane T.W."/>
            <person name="Larimer F.W."/>
            <person name="Lippmeier J.C."/>
            <person name="Lucas S."/>
            <person name="Medina M."/>
            <person name="Montsant A."/>
            <person name="Obornik M."/>
            <person name="Parker M.S."/>
            <person name="Palenik B."/>
            <person name="Pazour G.J."/>
            <person name="Richardson P.M."/>
            <person name="Rynearson T.A."/>
            <person name="Saito M.A."/>
            <person name="Schwartz D.C."/>
            <person name="Thamatrakoln K."/>
            <person name="Valentin K."/>
            <person name="Vardi A."/>
            <person name="Wilkerson F.P."/>
            <person name="Rokhsar D.S."/>
        </authorList>
    </citation>
    <scope>NUCLEOTIDE SEQUENCE [LARGE SCALE GENOMIC DNA]</scope>
    <source>
        <strain evidence="2 3">CCMP1335</strain>
    </source>
</reference>
<keyword evidence="1" id="KW-1133">Transmembrane helix</keyword>
<feature type="transmembrane region" description="Helical" evidence="1">
    <location>
        <begin position="12"/>
        <end position="34"/>
    </location>
</feature>
<evidence type="ECO:0000313" key="3">
    <source>
        <dbReference type="Proteomes" id="UP000001449"/>
    </source>
</evidence>
<dbReference type="GeneID" id="7453138"/>
<sequence>MATSSSSSSWSLWRWRALWIAIGYYLGCLSTMVVNVNNNSSPSPLSIGRYTKGIELGGGGGLVVGDCQGQGNQYSIKTTDEGVETRFSQSGIQFPLACSMAHASNGTIADGNKPPTAKGRVYLPSIDFSQCRTPTKEHDAVFAQMFNQASYSATKTFDWCGGMRCKITLGKYTSLASESLEKFVQFARQDDPPPKALKVPPASERWARHLDCTTDNAWECMFGSTVPSVEVVTEEELQKAGIMWYRRSCIFMDSCDMVLRQYLSKREQDTVVLLLFLSQALCPFVFDTSQATSWLGYDEAVKMMTEKYGVTDILLASDSEEAIVWAKEQKNHDVHWLESDRSKLTDPYSVLSSESNLTLKQSKGWIENREDIGRAEVEGALEEMDFLAHGQVFIGNMGSFYSRAVYKLMVGRQNVVSPWFSVDGRELSLKWSHYL</sequence>
<dbReference type="AlphaFoldDB" id="B8CE10"/>
<keyword evidence="3" id="KW-1185">Reference proteome</keyword>
<dbReference type="InParanoid" id="B8CE10"/>
<evidence type="ECO:0000256" key="1">
    <source>
        <dbReference type="SAM" id="Phobius"/>
    </source>
</evidence>
<proteinExistence type="predicted"/>
<dbReference type="PaxDb" id="35128-Thaps25236"/>
<keyword evidence="1" id="KW-0472">Membrane</keyword>
<dbReference type="eggNOG" id="ENOG502SFW6">
    <property type="taxonomic scope" value="Eukaryota"/>
</dbReference>
<protein>
    <submittedName>
        <fullName evidence="2">Uncharacterized protein</fullName>
    </submittedName>
</protein>
<keyword evidence="1" id="KW-0812">Transmembrane</keyword>
<dbReference type="HOGENOM" id="CLU_630916_0_0_1"/>
<dbReference type="EMBL" id="CM000651">
    <property type="protein sequence ID" value="EED88187.1"/>
    <property type="molecule type" value="Genomic_DNA"/>
</dbReference>
<dbReference type="Proteomes" id="UP000001449">
    <property type="component" value="Chromosome 17"/>
</dbReference>
<name>B8CE10_THAPS</name>
<reference evidence="2 3" key="2">
    <citation type="journal article" date="2008" name="Nature">
        <title>The Phaeodactylum genome reveals the evolutionary history of diatom genomes.</title>
        <authorList>
            <person name="Bowler C."/>
            <person name="Allen A.E."/>
            <person name="Badger J.H."/>
            <person name="Grimwood J."/>
            <person name="Jabbari K."/>
            <person name="Kuo A."/>
            <person name="Maheswari U."/>
            <person name="Martens C."/>
            <person name="Maumus F."/>
            <person name="Otillar R.P."/>
            <person name="Rayko E."/>
            <person name="Salamov A."/>
            <person name="Vandepoele K."/>
            <person name="Beszteri B."/>
            <person name="Gruber A."/>
            <person name="Heijde M."/>
            <person name="Katinka M."/>
            <person name="Mock T."/>
            <person name="Valentin K."/>
            <person name="Verret F."/>
            <person name="Berges J.A."/>
            <person name="Brownlee C."/>
            <person name="Cadoret J.P."/>
            <person name="Chiovitti A."/>
            <person name="Choi C.J."/>
            <person name="Coesel S."/>
            <person name="De Martino A."/>
            <person name="Detter J.C."/>
            <person name="Durkin C."/>
            <person name="Falciatore A."/>
            <person name="Fournet J."/>
            <person name="Haruta M."/>
            <person name="Huysman M.J."/>
            <person name="Jenkins B.D."/>
            <person name="Jiroutova K."/>
            <person name="Jorgensen R.E."/>
            <person name="Joubert Y."/>
            <person name="Kaplan A."/>
            <person name="Kroger N."/>
            <person name="Kroth P.G."/>
            <person name="La Roche J."/>
            <person name="Lindquist E."/>
            <person name="Lommer M."/>
            <person name="Martin-Jezequel V."/>
            <person name="Lopez P.J."/>
            <person name="Lucas S."/>
            <person name="Mangogna M."/>
            <person name="McGinnis K."/>
            <person name="Medlin L.K."/>
            <person name="Montsant A."/>
            <person name="Oudot-Le Secq M.P."/>
            <person name="Napoli C."/>
            <person name="Obornik M."/>
            <person name="Parker M.S."/>
            <person name="Petit J.L."/>
            <person name="Porcel B.M."/>
            <person name="Poulsen N."/>
            <person name="Robison M."/>
            <person name="Rychlewski L."/>
            <person name="Rynearson T.A."/>
            <person name="Schmutz J."/>
            <person name="Shapiro H."/>
            <person name="Siaut M."/>
            <person name="Stanley M."/>
            <person name="Sussman M.R."/>
            <person name="Taylor A.R."/>
            <person name="Vardi A."/>
            <person name="von Dassow P."/>
            <person name="Vyverman W."/>
            <person name="Willis A."/>
            <person name="Wyrwicz L.S."/>
            <person name="Rokhsar D.S."/>
            <person name="Weissenbach J."/>
            <person name="Armbrust E.V."/>
            <person name="Green B.R."/>
            <person name="Van de Peer Y."/>
            <person name="Grigoriev I.V."/>
        </authorList>
    </citation>
    <scope>NUCLEOTIDE SEQUENCE [LARGE SCALE GENOMIC DNA]</scope>
    <source>
        <strain evidence="2 3">CCMP1335</strain>
    </source>
</reference>
<dbReference type="KEGG" id="tps:THAPSDRAFT_25236"/>
<evidence type="ECO:0000313" key="2">
    <source>
        <dbReference type="EMBL" id="EED88187.1"/>
    </source>
</evidence>
<organism evidence="2 3">
    <name type="scientific">Thalassiosira pseudonana</name>
    <name type="common">Marine diatom</name>
    <name type="synonym">Cyclotella nana</name>
    <dbReference type="NCBI Taxonomy" id="35128"/>
    <lineage>
        <taxon>Eukaryota</taxon>
        <taxon>Sar</taxon>
        <taxon>Stramenopiles</taxon>
        <taxon>Ochrophyta</taxon>
        <taxon>Bacillariophyta</taxon>
        <taxon>Coscinodiscophyceae</taxon>
        <taxon>Thalassiosirophycidae</taxon>
        <taxon>Thalassiosirales</taxon>
        <taxon>Thalassiosiraceae</taxon>
        <taxon>Thalassiosira</taxon>
    </lineage>
</organism>
<accession>B8CE10</accession>
<gene>
    <name evidence="2" type="ORF">THAPSDRAFT_25236</name>
</gene>
<dbReference type="RefSeq" id="XP_002294353.1">
    <property type="nucleotide sequence ID" value="XM_002294317.1"/>
</dbReference>